<evidence type="ECO:0000313" key="5">
    <source>
        <dbReference type="Proteomes" id="UP000765509"/>
    </source>
</evidence>
<proteinExistence type="predicted"/>
<evidence type="ECO:0000256" key="1">
    <source>
        <dbReference type="SAM" id="MobiDB-lite"/>
    </source>
</evidence>
<name>A0A9Q3FCX7_9BASI</name>
<gene>
    <name evidence="4" type="ORF">O181_078485</name>
</gene>
<dbReference type="EMBL" id="AVOT02043346">
    <property type="protein sequence ID" value="MBW0538770.1"/>
    <property type="molecule type" value="Genomic_DNA"/>
</dbReference>
<dbReference type="OrthoDB" id="2503998at2759"/>
<dbReference type="Proteomes" id="UP000765509">
    <property type="component" value="Unassembled WGS sequence"/>
</dbReference>
<reference evidence="4" key="1">
    <citation type="submission" date="2021-03" db="EMBL/GenBank/DDBJ databases">
        <title>Draft genome sequence of rust myrtle Austropuccinia psidii MF-1, a brazilian biotype.</title>
        <authorList>
            <person name="Quecine M.C."/>
            <person name="Pachon D.M.R."/>
            <person name="Bonatelli M.L."/>
            <person name="Correr F.H."/>
            <person name="Franceschini L.M."/>
            <person name="Leite T.F."/>
            <person name="Margarido G.R.A."/>
            <person name="Almeida C.A."/>
            <person name="Ferrarezi J.A."/>
            <person name="Labate C.A."/>
        </authorList>
    </citation>
    <scope>NUCLEOTIDE SEQUENCE</scope>
    <source>
        <strain evidence="4">MF-1</strain>
    </source>
</reference>
<organism evidence="4 5">
    <name type="scientific">Austropuccinia psidii MF-1</name>
    <dbReference type="NCBI Taxonomy" id="1389203"/>
    <lineage>
        <taxon>Eukaryota</taxon>
        <taxon>Fungi</taxon>
        <taxon>Dikarya</taxon>
        <taxon>Basidiomycota</taxon>
        <taxon>Pucciniomycotina</taxon>
        <taxon>Pucciniomycetes</taxon>
        <taxon>Pucciniales</taxon>
        <taxon>Sphaerophragmiaceae</taxon>
        <taxon>Austropuccinia</taxon>
    </lineage>
</organism>
<evidence type="ECO:0000259" key="3">
    <source>
        <dbReference type="Pfam" id="PF20515"/>
    </source>
</evidence>
<feature type="transmembrane region" description="Helical" evidence="2">
    <location>
        <begin position="101"/>
        <end position="120"/>
    </location>
</feature>
<comment type="caution">
    <text evidence="4">The sequence shown here is derived from an EMBL/GenBank/DDBJ whole genome shotgun (WGS) entry which is preliminary data.</text>
</comment>
<keyword evidence="2" id="KW-1133">Transmembrane helix</keyword>
<protein>
    <recommendedName>
        <fullName evidence="3">Tet-like 2OG-Fe(II) oxygenase domain-containing protein</fullName>
    </recommendedName>
</protein>
<keyword evidence="2" id="KW-0472">Membrane</keyword>
<evidence type="ECO:0000313" key="4">
    <source>
        <dbReference type="EMBL" id="MBW0538770.1"/>
    </source>
</evidence>
<keyword evidence="5" id="KW-1185">Reference proteome</keyword>
<sequence length="274" mass="30915">MGRHSCGALIGPHGGTLALDPKGLASNDSPQYLISCLLQHQVIPQPPLNGSTSQKRNRARTTQRNKFFSSSKPMAQISMPVSENIDASEIWRIVDFTQTKLIHFGCVAIFSFTISLISLVEFRPLAKMAEVEVNQLDKLSHVFFCKRNFTDTIPTNGALIKVAMLYSGWHKFSMKNAQFDIYRSLGKIVDTKEEWQNEGENMSSVGCISGQSLLYFGDKFFKKIQTHKNSLGVLSFDQINYDFNISTNQGEFKFALALNFTMNRFKYSPNVEKD</sequence>
<dbReference type="Pfam" id="PF20515">
    <property type="entry name" value="2OG-FeII_Oxy_6"/>
    <property type="match status" value="1"/>
</dbReference>
<keyword evidence="2" id="KW-0812">Transmembrane</keyword>
<dbReference type="AlphaFoldDB" id="A0A9Q3FCX7"/>
<evidence type="ECO:0000256" key="2">
    <source>
        <dbReference type="SAM" id="Phobius"/>
    </source>
</evidence>
<dbReference type="InterPro" id="IPR046798">
    <property type="entry name" value="2OG-FeII_Oxy_6"/>
</dbReference>
<feature type="domain" description="Tet-like 2OG-Fe(II) oxygenase" evidence="3">
    <location>
        <begin position="132"/>
        <end position="274"/>
    </location>
</feature>
<accession>A0A9Q3FCX7</accession>
<feature type="region of interest" description="Disordered" evidence="1">
    <location>
        <begin position="45"/>
        <end position="65"/>
    </location>
</feature>